<comment type="caution">
    <text evidence="3">The sequence shown here is derived from an EMBL/GenBank/DDBJ whole genome shotgun (WGS) entry which is preliminary data.</text>
</comment>
<evidence type="ECO:0000313" key="4">
    <source>
        <dbReference type="EMBL" id="KAE9058269.1"/>
    </source>
</evidence>
<dbReference type="EMBL" id="QXFW01006694">
    <property type="protein sequence ID" value="KAE8958641.1"/>
    <property type="molecule type" value="Genomic_DNA"/>
</dbReference>
<keyword evidence="2" id="KW-0472">Membrane</keyword>
<evidence type="ECO:0000256" key="1">
    <source>
        <dbReference type="SAM" id="MobiDB-lite"/>
    </source>
</evidence>
<dbReference type="Proteomes" id="UP000460718">
    <property type="component" value="Unassembled WGS sequence"/>
</dbReference>
<keyword evidence="2" id="KW-0812">Transmembrane</keyword>
<evidence type="ECO:0000313" key="7">
    <source>
        <dbReference type="Proteomes" id="UP000476176"/>
    </source>
</evidence>
<evidence type="ECO:0000313" key="3">
    <source>
        <dbReference type="EMBL" id="KAE8958641.1"/>
    </source>
</evidence>
<dbReference type="AlphaFoldDB" id="A0A6A3GNJ0"/>
<keyword evidence="2" id="KW-1133">Transmembrane helix</keyword>
<feature type="compositionally biased region" description="Basic and acidic residues" evidence="1">
    <location>
        <begin position="62"/>
        <end position="72"/>
    </location>
</feature>
<dbReference type="EMBL" id="QXFX01006583">
    <property type="protein sequence ID" value="KAE9058269.1"/>
    <property type="molecule type" value="Genomic_DNA"/>
</dbReference>
<feature type="transmembrane region" description="Helical" evidence="2">
    <location>
        <begin position="12"/>
        <end position="30"/>
    </location>
</feature>
<evidence type="ECO:0000313" key="5">
    <source>
        <dbReference type="EMBL" id="KAE9161925.1"/>
    </source>
</evidence>
<evidence type="ECO:0000256" key="2">
    <source>
        <dbReference type="SAM" id="Phobius"/>
    </source>
</evidence>
<dbReference type="Proteomes" id="UP000488956">
    <property type="component" value="Unassembled WGS sequence"/>
</dbReference>
<proteinExistence type="predicted"/>
<accession>A0A6A3GNJ0</accession>
<name>A0A6A3GNJ0_9STRA</name>
<evidence type="ECO:0000313" key="6">
    <source>
        <dbReference type="Proteomes" id="UP000460718"/>
    </source>
</evidence>
<dbReference type="EMBL" id="QXGC01006661">
    <property type="protein sequence ID" value="KAE9161925.1"/>
    <property type="molecule type" value="Genomic_DNA"/>
</dbReference>
<reference evidence="6 7" key="1">
    <citation type="submission" date="2018-09" db="EMBL/GenBank/DDBJ databases">
        <title>Genomic investigation of the strawberry pathogen Phytophthora fragariae indicates pathogenicity is determined by transcriptional variation in three key races.</title>
        <authorList>
            <person name="Adams T.M."/>
            <person name="Armitage A.D."/>
            <person name="Sobczyk M.K."/>
            <person name="Bates H.J."/>
            <person name="Dunwell J.M."/>
            <person name="Nellist C.F."/>
            <person name="Harrison R.J."/>
        </authorList>
    </citation>
    <scope>NUCLEOTIDE SEQUENCE [LARGE SCALE GENOMIC DNA]</scope>
    <source>
        <strain evidence="5 7">BC-23</strain>
        <strain evidence="4 8">ONT-3</strain>
        <strain evidence="3 6">SCRP245</strain>
    </source>
</reference>
<feature type="region of interest" description="Disordered" evidence="1">
    <location>
        <begin position="33"/>
        <end position="72"/>
    </location>
</feature>
<evidence type="ECO:0000313" key="8">
    <source>
        <dbReference type="Proteomes" id="UP000488956"/>
    </source>
</evidence>
<dbReference type="Proteomes" id="UP000476176">
    <property type="component" value="Unassembled WGS sequence"/>
</dbReference>
<sequence length="72" mass="8097">MHSTPSPLPDCGSVGFPLVRVALAVLSSLWSRSRRRRRYSASTTGGDSERSDEEYTNSAGDGVRRDRRERRE</sequence>
<gene>
    <name evidence="5" type="ORF">PF004_g30660</name>
    <name evidence="4" type="ORF">PF010_g31062</name>
    <name evidence="3" type="ORF">PF011_g30693</name>
</gene>
<protein>
    <submittedName>
        <fullName evidence="3">Uncharacterized protein</fullName>
    </submittedName>
</protein>
<organism evidence="3 6">
    <name type="scientific">Phytophthora fragariae</name>
    <dbReference type="NCBI Taxonomy" id="53985"/>
    <lineage>
        <taxon>Eukaryota</taxon>
        <taxon>Sar</taxon>
        <taxon>Stramenopiles</taxon>
        <taxon>Oomycota</taxon>
        <taxon>Peronosporomycetes</taxon>
        <taxon>Peronosporales</taxon>
        <taxon>Peronosporaceae</taxon>
        <taxon>Phytophthora</taxon>
    </lineage>
</organism>